<evidence type="ECO:0000313" key="1">
    <source>
        <dbReference type="EMBL" id="SNV36863.1"/>
    </source>
</evidence>
<dbReference type="SUPFAM" id="SSF55961">
    <property type="entry name" value="Bet v1-like"/>
    <property type="match status" value="1"/>
</dbReference>
<organism evidence="1 2">
    <name type="scientific">Chryseobacterium taklimakanense</name>
    <dbReference type="NCBI Taxonomy" id="536441"/>
    <lineage>
        <taxon>Bacteria</taxon>
        <taxon>Pseudomonadati</taxon>
        <taxon>Bacteroidota</taxon>
        <taxon>Flavobacteriia</taxon>
        <taxon>Flavobacteriales</taxon>
        <taxon>Weeksellaceae</taxon>
        <taxon>Chryseobacterium group</taxon>
        <taxon>Chryseobacterium</taxon>
    </lineage>
</organism>
<evidence type="ECO:0000313" key="2">
    <source>
        <dbReference type="Proteomes" id="UP000215196"/>
    </source>
</evidence>
<name>A0A239WSF9_9FLAO</name>
<reference evidence="1 2" key="1">
    <citation type="submission" date="2017-06" db="EMBL/GenBank/DDBJ databases">
        <authorList>
            <consortium name="Pathogen Informatics"/>
        </authorList>
    </citation>
    <scope>NUCLEOTIDE SEQUENCE [LARGE SCALE GENOMIC DNA]</scope>
    <source>
        <strain evidence="1 2">NCTC13490</strain>
    </source>
</reference>
<keyword evidence="2" id="KW-1185">Reference proteome</keyword>
<proteinExistence type="predicted"/>
<dbReference type="EMBL" id="LT906465">
    <property type="protein sequence ID" value="SNV36863.1"/>
    <property type="molecule type" value="Genomic_DNA"/>
</dbReference>
<sequence>MRWFKFGVLAVLLLLGIYAASMYFVEESKTFTVEKEISYPIEKVYPQFNNLQNFTRWNHYFSDSRNMTIDYFSPYEGQGAALSFNDEKAGKRGDMFIRYENPFSTLKYQLFEGKESNPYLINVKFKMVSPTRTKMTWFVHTPKQPWMKRSVNLWSESDFVENLDKSMVSLSNILSNKVDKDQLLTSIKYDSLMVEEAEGNLLLGVNVSTPNKGDQLIKNIVLNHNKVFNFVTNDLDKREDEFGFPVLLTDANNYRDKEIAYFYGIPLSKRIGVSDNNFSFLTVNPSKQYVIYFQGNYKNRLRAIQELLQRAKKDSMRYGELQQMFIEPPHQGGDVNVKLSLPVYR</sequence>
<dbReference type="Proteomes" id="UP000215196">
    <property type="component" value="Chromosome 1"/>
</dbReference>
<accession>A0A239WSF9</accession>
<evidence type="ECO:0008006" key="3">
    <source>
        <dbReference type="Google" id="ProtNLM"/>
    </source>
</evidence>
<dbReference type="KEGG" id="ctak:4412677_00589"/>
<gene>
    <name evidence="1" type="ORF">SAMEA4412677_00589</name>
</gene>
<protein>
    <recommendedName>
        <fullName evidence="3">Polyketide cyclase</fullName>
    </recommendedName>
</protein>
<dbReference type="AlphaFoldDB" id="A0A239WSF9"/>